<sequence length="76" mass="7967">MTKHVNLRLPDDVHALAVAAAAADDRSLNSWMIAIVRRAAEPGGTPNRPDGDPVTSARHAGTNIHPAPEGTGRPAR</sequence>
<dbReference type="RefSeq" id="WP_351954611.1">
    <property type="nucleotide sequence ID" value="NZ_JBEOZM010000001.1"/>
</dbReference>
<evidence type="ECO:0000313" key="2">
    <source>
        <dbReference type="EMBL" id="MER6265889.1"/>
    </source>
</evidence>
<gene>
    <name evidence="2" type="ORF">ABT211_01090</name>
</gene>
<organism evidence="2 3">
    <name type="scientific">Streptomyces sp. 900105755</name>
    <dbReference type="NCBI Taxonomy" id="3154389"/>
    <lineage>
        <taxon>Bacteria</taxon>
        <taxon>Bacillati</taxon>
        <taxon>Actinomycetota</taxon>
        <taxon>Actinomycetes</taxon>
        <taxon>Kitasatosporales</taxon>
        <taxon>Streptomycetaceae</taxon>
        <taxon>Streptomyces</taxon>
    </lineage>
</organism>
<reference evidence="2 3" key="1">
    <citation type="submission" date="2024-06" db="EMBL/GenBank/DDBJ databases">
        <title>The Natural Products Discovery Center: Release of the First 8490 Sequenced Strains for Exploring Actinobacteria Biosynthetic Diversity.</title>
        <authorList>
            <person name="Kalkreuter E."/>
            <person name="Kautsar S.A."/>
            <person name="Yang D."/>
            <person name="Bader C.D."/>
            <person name="Teijaro C.N."/>
            <person name="Fluegel L."/>
            <person name="Davis C.M."/>
            <person name="Simpson J.R."/>
            <person name="Lauterbach L."/>
            <person name="Steele A.D."/>
            <person name="Gui C."/>
            <person name="Meng S."/>
            <person name="Li G."/>
            <person name="Viehrig K."/>
            <person name="Ye F."/>
            <person name="Su P."/>
            <person name="Kiefer A.F."/>
            <person name="Nichols A."/>
            <person name="Cepeda A.J."/>
            <person name="Yan W."/>
            <person name="Fan B."/>
            <person name="Jiang Y."/>
            <person name="Adhikari A."/>
            <person name="Zheng C.-J."/>
            <person name="Schuster L."/>
            <person name="Cowan T.M."/>
            <person name="Smanski M.J."/>
            <person name="Chevrette M.G."/>
            <person name="De Carvalho L.P.S."/>
            <person name="Shen B."/>
        </authorList>
    </citation>
    <scope>NUCLEOTIDE SEQUENCE [LARGE SCALE GENOMIC DNA]</scope>
    <source>
        <strain evidence="2 3">NPDC001694</strain>
    </source>
</reference>
<evidence type="ECO:0000313" key="3">
    <source>
        <dbReference type="Proteomes" id="UP001490365"/>
    </source>
</evidence>
<name>A0ABV1T8A9_9ACTN</name>
<dbReference type="InterPro" id="IPR010985">
    <property type="entry name" value="Ribbon_hlx_hlx"/>
</dbReference>
<protein>
    <submittedName>
        <fullName evidence="2">Toxin-antitoxin system HicB family antitoxin</fullName>
    </submittedName>
</protein>
<keyword evidence="3" id="KW-1185">Reference proteome</keyword>
<dbReference type="InterPro" id="IPR008651">
    <property type="entry name" value="Uncharacterised_HicB"/>
</dbReference>
<dbReference type="EMBL" id="JBEOZM010000001">
    <property type="protein sequence ID" value="MER6265889.1"/>
    <property type="molecule type" value="Genomic_DNA"/>
</dbReference>
<proteinExistence type="predicted"/>
<dbReference type="InterPro" id="IPR013321">
    <property type="entry name" value="Arc_rbn_hlx_hlx"/>
</dbReference>
<accession>A0ABV1T8A9</accession>
<dbReference type="SUPFAM" id="SSF47598">
    <property type="entry name" value="Ribbon-helix-helix"/>
    <property type="match status" value="1"/>
</dbReference>
<dbReference type="Proteomes" id="UP001490365">
    <property type="component" value="Unassembled WGS sequence"/>
</dbReference>
<dbReference type="Pfam" id="PF05534">
    <property type="entry name" value="HicB"/>
    <property type="match status" value="1"/>
</dbReference>
<comment type="caution">
    <text evidence="2">The sequence shown here is derived from an EMBL/GenBank/DDBJ whole genome shotgun (WGS) entry which is preliminary data.</text>
</comment>
<dbReference type="Gene3D" id="1.10.1220.10">
    <property type="entry name" value="Met repressor-like"/>
    <property type="match status" value="1"/>
</dbReference>
<feature type="region of interest" description="Disordered" evidence="1">
    <location>
        <begin position="39"/>
        <end position="76"/>
    </location>
</feature>
<evidence type="ECO:0000256" key="1">
    <source>
        <dbReference type="SAM" id="MobiDB-lite"/>
    </source>
</evidence>